<evidence type="ECO:0000256" key="2">
    <source>
        <dbReference type="ARBA" id="ARBA00022475"/>
    </source>
</evidence>
<protein>
    <submittedName>
        <fullName evidence="9">Na+-transporting methylmalonyl-CoA/oxaloacetate decarboxylase gamma subunit</fullName>
    </submittedName>
</protein>
<reference evidence="9 10" key="1">
    <citation type="submission" date="2018-04" db="EMBL/GenBank/DDBJ databases">
        <title>Genomic Encyclopedia of Archaeal and Bacterial Type Strains, Phase II (KMG-II): from individual species to whole genera.</title>
        <authorList>
            <person name="Goeker M."/>
        </authorList>
    </citation>
    <scope>NUCLEOTIDE SEQUENCE [LARGE SCALE GENOMIC DNA]</scope>
    <source>
        <strain evidence="9 10">DSM 28823</strain>
    </source>
</reference>
<feature type="chain" id="PRO_5015513571" evidence="7">
    <location>
        <begin position="27"/>
        <end position="294"/>
    </location>
</feature>
<evidence type="ECO:0000256" key="7">
    <source>
        <dbReference type="SAM" id="SignalP"/>
    </source>
</evidence>
<dbReference type="RefSeq" id="WP_107823488.1">
    <property type="nucleotide sequence ID" value="NZ_OY782574.1"/>
</dbReference>
<accession>A0A2T5BY43</accession>
<dbReference type="InterPro" id="IPR036415">
    <property type="entry name" value="Lamin_tail_dom_sf"/>
</dbReference>
<dbReference type="OrthoDB" id="1446022at2"/>
<dbReference type="InterPro" id="IPR001322">
    <property type="entry name" value="Lamin_tail_dom"/>
</dbReference>
<sequence length="294" mass="33088">MQRKSKALFAGIFVLLFVAFSHALYAQGATNLKFNEILLNNESNFMDEYGQRSSWLEIVNSSYSKVNIGGCYLTDDQKNPKKYWIPNNSQETVISPRGFIVFFADGKPSRGIFHLNFHLEAGKSIYLYDANGRTLVDQVTLPDVLAPDLVYYRQSIDSDQWATSAQSTPRSDNDHSHKASAGERFVEHDPIGVGMVIVAMSVVFSALAILFLFYLLVGRKFKAKKKAKSAAGEHKQAPEEHLSGEVNAAIAMALHLHFAEQHDFENTVLTIKKVARPYSPWSSKIYTLRKHPRQ</sequence>
<dbReference type="GO" id="GO:0005886">
    <property type="term" value="C:plasma membrane"/>
    <property type="evidence" value="ECO:0007669"/>
    <property type="project" value="UniProtKB-SubCell"/>
</dbReference>
<feature type="signal peptide" evidence="7">
    <location>
        <begin position="1"/>
        <end position="26"/>
    </location>
</feature>
<dbReference type="Pfam" id="PF00932">
    <property type="entry name" value="LTD"/>
    <property type="match status" value="1"/>
</dbReference>
<evidence type="ECO:0000256" key="3">
    <source>
        <dbReference type="ARBA" id="ARBA00022692"/>
    </source>
</evidence>
<keyword evidence="4 6" id="KW-1133">Transmembrane helix</keyword>
<dbReference type="AlphaFoldDB" id="A0A2T5BY43"/>
<keyword evidence="10" id="KW-1185">Reference proteome</keyword>
<dbReference type="GO" id="GO:0036376">
    <property type="term" value="P:sodium ion export across plasma membrane"/>
    <property type="evidence" value="ECO:0007669"/>
    <property type="project" value="InterPro"/>
</dbReference>
<dbReference type="Pfam" id="PF04277">
    <property type="entry name" value="OAD_gamma"/>
    <property type="match status" value="1"/>
</dbReference>
<proteinExistence type="predicted"/>
<dbReference type="SUPFAM" id="SSF74853">
    <property type="entry name" value="Lamin A/C globular tail domain"/>
    <property type="match status" value="1"/>
</dbReference>
<name>A0A2T5BY43_9BACT</name>
<dbReference type="GO" id="GO:0015081">
    <property type="term" value="F:sodium ion transmembrane transporter activity"/>
    <property type="evidence" value="ECO:0007669"/>
    <property type="project" value="InterPro"/>
</dbReference>
<keyword evidence="7" id="KW-0732">Signal</keyword>
<keyword evidence="5 6" id="KW-0472">Membrane</keyword>
<keyword evidence="3 6" id="KW-0812">Transmembrane</keyword>
<evidence type="ECO:0000313" key="10">
    <source>
        <dbReference type="Proteomes" id="UP000243525"/>
    </source>
</evidence>
<feature type="transmembrane region" description="Helical" evidence="6">
    <location>
        <begin position="193"/>
        <end position="217"/>
    </location>
</feature>
<dbReference type="Proteomes" id="UP000243525">
    <property type="component" value="Unassembled WGS sequence"/>
</dbReference>
<keyword evidence="2" id="KW-1003">Cell membrane</keyword>
<evidence type="ECO:0000256" key="6">
    <source>
        <dbReference type="SAM" id="Phobius"/>
    </source>
</evidence>
<comment type="subcellular location">
    <subcellularLocation>
        <location evidence="1">Cell membrane</location>
    </subcellularLocation>
</comment>
<comment type="caution">
    <text evidence="9">The sequence shown here is derived from an EMBL/GenBank/DDBJ whole genome shotgun (WGS) entry which is preliminary data.</text>
</comment>
<evidence type="ECO:0000256" key="4">
    <source>
        <dbReference type="ARBA" id="ARBA00022989"/>
    </source>
</evidence>
<evidence type="ECO:0000313" key="9">
    <source>
        <dbReference type="EMBL" id="PTN06757.1"/>
    </source>
</evidence>
<feature type="domain" description="LTD" evidence="8">
    <location>
        <begin position="18"/>
        <end position="143"/>
    </location>
</feature>
<dbReference type="EMBL" id="QAAD01000021">
    <property type="protein sequence ID" value="PTN06757.1"/>
    <property type="molecule type" value="Genomic_DNA"/>
</dbReference>
<dbReference type="PROSITE" id="PS51841">
    <property type="entry name" value="LTD"/>
    <property type="match status" value="1"/>
</dbReference>
<evidence type="ECO:0000259" key="8">
    <source>
        <dbReference type="PROSITE" id="PS51841"/>
    </source>
</evidence>
<dbReference type="InterPro" id="IPR005899">
    <property type="entry name" value="Na_pump_deCOase"/>
</dbReference>
<organism evidence="9 10">
    <name type="scientific">Mangrovibacterium marinum</name>
    <dbReference type="NCBI Taxonomy" id="1639118"/>
    <lineage>
        <taxon>Bacteria</taxon>
        <taxon>Pseudomonadati</taxon>
        <taxon>Bacteroidota</taxon>
        <taxon>Bacteroidia</taxon>
        <taxon>Marinilabiliales</taxon>
        <taxon>Prolixibacteraceae</taxon>
        <taxon>Mangrovibacterium</taxon>
    </lineage>
</organism>
<gene>
    <name evidence="9" type="ORF">C8N47_12110</name>
</gene>
<evidence type="ECO:0000256" key="1">
    <source>
        <dbReference type="ARBA" id="ARBA00004236"/>
    </source>
</evidence>
<evidence type="ECO:0000256" key="5">
    <source>
        <dbReference type="ARBA" id="ARBA00023136"/>
    </source>
</evidence>